<protein>
    <submittedName>
        <fullName evidence="2">Uncharacterized protein</fullName>
    </submittedName>
</protein>
<feature type="region of interest" description="Disordered" evidence="1">
    <location>
        <begin position="1"/>
        <end position="175"/>
    </location>
</feature>
<evidence type="ECO:0000256" key="1">
    <source>
        <dbReference type="SAM" id="MobiDB-lite"/>
    </source>
</evidence>
<dbReference type="Proteomes" id="UP000694392">
    <property type="component" value="Unplaced"/>
</dbReference>
<evidence type="ECO:0000313" key="3">
    <source>
        <dbReference type="Proteomes" id="UP000694392"/>
    </source>
</evidence>
<dbReference type="AlphaFoldDB" id="A0A8D0GEB7"/>
<proteinExistence type="predicted"/>
<sequence>PAAPEPDYEPPLGLTLGPLPPDRDPSPPDRPHRWLPLVGGGRRHPRGRSPREHESPEAEPLPHAWKPWRYLRVPGRDASNCSSPERGGSDCSSDHEDGSSSDFNYGVEEFDAEGNEEPKVPPGGSETMPYIDESPTMSPQLSARGQDGGGGDGGGGISPTPADGSGTGVGGHTGG</sequence>
<feature type="compositionally biased region" description="Basic and acidic residues" evidence="1">
    <location>
        <begin position="21"/>
        <end position="32"/>
    </location>
</feature>
<feature type="compositionally biased region" description="Gly residues" evidence="1">
    <location>
        <begin position="146"/>
        <end position="157"/>
    </location>
</feature>
<reference evidence="2" key="1">
    <citation type="submission" date="2025-08" db="UniProtKB">
        <authorList>
            <consortium name="Ensembl"/>
        </authorList>
    </citation>
    <scope>IDENTIFICATION</scope>
</reference>
<organism evidence="2 3">
    <name type="scientific">Sphenodon punctatus</name>
    <name type="common">Tuatara</name>
    <name type="synonym">Hatteria punctata</name>
    <dbReference type="NCBI Taxonomy" id="8508"/>
    <lineage>
        <taxon>Eukaryota</taxon>
        <taxon>Metazoa</taxon>
        <taxon>Chordata</taxon>
        <taxon>Craniata</taxon>
        <taxon>Vertebrata</taxon>
        <taxon>Euteleostomi</taxon>
        <taxon>Lepidosauria</taxon>
        <taxon>Sphenodontia</taxon>
        <taxon>Sphenodontidae</taxon>
        <taxon>Sphenodon</taxon>
    </lineage>
</organism>
<accession>A0A8D0GEB7</accession>
<feature type="compositionally biased region" description="Gly residues" evidence="1">
    <location>
        <begin position="165"/>
        <end position="175"/>
    </location>
</feature>
<keyword evidence="3" id="KW-1185">Reference proteome</keyword>
<name>A0A8D0GEB7_SPHPU</name>
<reference evidence="2" key="2">
    <citation type="submission" date="2025-09" db="UniProtKB">
        <authorList>
            <consortium name="Ensembl"/>
        </authorList>
    </citation>
    <scope>IDENTIFICATION</scope>
</reference>
<evidence type="ECO:0000313" key="2">
    <source>
        <dbReference type="Ensembl" id="ENSSPUP00000005707.1"/>
    </source>
</evidence>
<dbReference type="Ensembl" id="ENSSPUT00000006071.1">
    <property type="protein sequence ID" value="ENSSPUP00000005707.1"/>
    <property type="gene ID" value="ENSSPUG00000004415.1"/>
</dbReference>